<dbReference type="Gene3D" id="3.40.20.10">
    <property type="entry name" value="Severin"/>
    <property type="match status" value="1"/>
</dbReference>
<keyword evidence="6" id="KW-0653">Protein transport</keyword>
<dbReference type="Gene3D" id="2.60.40.1670">
    <property type="entry name" value="beta-sandwich domain of Sec23/24"/>
    <property type="match status" value="1"/>
</dbReference>
<dbReference type="InterPro" id="IPR007123">
    <property type="entry name" value="Gelsolin-like_dom"/>
</dbReference>
<dbReference type="InterPro" id="IPR029006">
    <property type="entry name" value="ADF-H/Gelsolin-like_dom_sf"/>
</dbReference>
<feature type="domain" description="Sec23/Sec24 beta-sandwich" evidence="13">
    <location>
        <begin position="508"/>
        <end position="590"/>
    </location>
</feature>
<dbReference type="InterPro" id="IPR006895">
    <property type="entry name" value="Znf_Sec23_Sec24"/>
</dbReference>
<dbReference type="InterPro" id="IPR036174">
    <property type="entry name" value="Znf_Sec23_Sec24_sf"/>
</dbReference>
<feature type="compositionally biased region" description="Polar residues" evidence="8">
    <location>
        <begin position="7"/>
        <end position="20"/>
    </location>
</feature>
<dbReference type="InterPro" id="IPR036175">
    <property type="entry name" value="Sec23/24_helical_dom_sf"/>
</dbReference>
<dbReference type="Gene3D" id="3.40.50.410">
    <property type="entry name" value="von Willebrand factor, type A domain"/>
    <property type="match status" value="1"/>
</dbReference>
<comment type="similarity">
    <text evidence="3">Belongs to the SEC23/SEC24 family. SEC24 subfamily.</text>
</comment>
<evidence type="ECO:0000256" key="4">
    <source>
        <dbReference type="ARBA" id="ARBA00022448"/>
    </source>
</evidence>
<dbReference type="PANTHER" id="PTHR13803:SF4">
    <property type="entry name" value="SECRETORY 24CD, ISOFORM C"/>
    <property type="match status" value="1"/>
</dbReference>
<dbReference type="InterPro" id="IPR006900">
    <property type="entry name" value="Sec23/24_helical_dom"/>
</dbReference>
<feature type="domain" description="Zinc finger Sec23/Sec24-type" evidence="10">
    <location>
        <begin position="188"/>
        <end position="225"/>
    </location>
</feature>
<dbReference type="InterPro" id="IPR050550">
    <property type="entry name" value="SEC23_SEC24_subfamily"/>
</dbReference>
<evidence type="ECO:0000259" key="10">
    <source>
        <dbReference type="Pfam" id="PF04810"/>
    </source>
</evidence>
<evidence type="ECO:0000256" key="5">
    <source>
        <dbReference type="ARBA" id="ARBA00022490"/>
    </source>
</evidence>
<organism evidence="14 15">
    <name type="scientific">Lachancea nothofagi CBS 11611</name>
    <dbReference type="NCBI Taxonomy" id="1266666"/>
    <lineage>
        <taxon>Eukaryota</taxon>
        <taxon>Fungi</taxon>
        <taxon>Dikarya</taxon>
        <taxon>Ascomycota</taxon>
        <taxon>Saccharomycotina</taxon>
        <taxon>Saccharomycetes</taxon>
        <taxon>Saccharomycetales</taxon>
        <taxon>Saccharomycetaceae</taxon>
        <taxon>Lachancea</taxon>
    </lineage>
</organism>
<evidence type="ECO:0000259" key="11">
    <source>
        <dbReference type="Pfam" id="PF04811"/>
    </source>
</evidence>
<reference evidence="15" key="1">
    <citation type="submission" date="2016-03" db="EMBL/GenBank/DDBJ databases">
        <authorList>
            <person name="Devillers Hugo."/>
        </authorList>
    </citation>
    <scope>NUCLEOTIDE SEQUENCE [LARGE SCALE GENOMIC DNA]</scope>
</reference>
<dbReference type="Gene3D" id="1.20.120.730">
    <property type="entry name" value="Sec23/Sec24 helical domain"/>
    <property type="match status" value="1"/>
</dbReference>
<keyword evidence="5" id="KW-0963">Cytoplasm</keyword>
<comment type="subcellular location">
    <subcellularLocation>
        <location evidence="2">Cytoplasm</location>
    </subcellularLocation>
    <subcellularLocation>
        <location evidence="1">Golgi apparatus membrane</location>
    </subcellularLocation>
</comment>
<dbReference type="Pfam" id="PF04811">
    <property type="entry name" value="Sec23_trunk"/>
    <property type="match status" value="1"/>
</dbReference>
<dbReference type="OrthoDB" id="49016at2759"/>
<evidence type="ECO:0000256" key="2">
    <source>
        <dbReference type="ARBA" id="ARBA00004496"/>
    </source>
</evidence>
<keyword evidence="15" id="KW-1185">Reference proteome</keyword>
<feature type="domain" description="Sec23/Sec24 trunk" evidence="11">
    <location>
        <begin position="266"/>
        <end position="500"/>
    </location>
</feature>
<dbReference type="GO" id="GO:0030127">
    <property type="term" value="C:COPII vesicle coat"/>
    <property type="evidence" value="ECO:0007669"/>
    <property type="project" value="InterPro"/>
</dbReference>
<protein>
    <submittedName>
        <fullName evidence="14">LANO_0B04742g1_1</fullName>
    </submittedName>
</protein>
<dbReference type="GO" id="GO:0008270">
    <property type="term" value="F:zinc ion binding"/>
    <property type="evidence" value="ECO:0007669"/>
    <property type="project" value="InterPro"/>
</dbReference>
<dbReference type="Pfam" id="PF04810">
    <property type="entry name" value="zf-Sec23_Sec24"/>
    <property type="match status" value="1"/>
</dbReference>
<evidence type="ECO:0000256" key="8">
    <source>
        <dbReference type="SAM" id="MobiDB-lite"/>
    </source>
</evidence>
<evidence type="ECO:0000313" key="15">
    <source>
        <dbReference type="Proteomes" id="UP000189911"/>
    </source>
</evidence>
<dbReference type="EMBL" id="LT598450">
    <property type="protein sequence ID" value="SCU81978.1"/>
    <property type="molecule type" value="Genomic_DNA"/>
</dbReference>
<feature type="compositionally biased region" description="Polar residues" evidence="8">
    <location>
        <begin position="61"/>
        <end position="84"/>
    </location>
</feature>
<dbReference type="SUPFAM" id="SSF82754">
    <property type="entry name" value="C-terminal, gelsolin-like domain of Sec23/24"/>
    <property type="match status" value="1"/>
</dbReference>
<evidence type="ECO:0000256" key="7">
    <source>
        <dbReference type="ARBA" id="ARBA00023034"/>
    </source>
</evidence>
<dbReference type="SUPFAM" id="SSF82919">
    <property type="entry name" value="Zn-finger domain of Sec23/24"/>
    <property type="match status" value="1"/>
</dbReference>
<feature type="region of interest" description="Disordered" evidence="8">
    <location>
        <begin position="1"/>
        <end position="84"/>
    </location>
</feature>
<dbReference type="Pfam" id="PF04815">
    <property type="entry name" value="Sec23_helical"/>
    <property type="match status" value="1"/>
</dbReference>
<dbReference type="PANTHER" id="PTHR13803">
    <property type="entry name" value="SEC24-RELATED PROTEIN"/>
    <property type="match status" value="1"/>
</dbReference>
<feature type="domain" description="Gelsolin-like" evidence="9">
    <location>
        <begin position="747"/>
        <end position="790"/>
    </location>
</feature>
<dbReference type="GO" id="GO:0006886">
    <property type="term" value="P:intracellular protein transport"/>
    <property type="evidence" value="ECO:0007669"/>
    <property type="project" value="InterPro"/>
</dbReference>
<dbReference type="SUPFAM" id="SSF81995">
    <property type="entry name" value="beta-sandwich domain of Sec23/24"/>
    <property type="match status" value="1"/>
</dbReference>
<evidence type="ECO:0000256" key="6">
    <source>
        <dbReference type="ARBA" id="ARBA00022927"/>
    </source>
</evidence>
<accession>A0A1G4IYG6</accession>
<feature type="domain" description="Sec23/Sec24 helical" evidence="12">
    <location>
        <begin position="603"/>
        <end position="704"/>
    </location>
</feature>
<dbReference type="InterPro" id="IPR036180">
    <property type="entry name" value="Gelsolin-like_dom_sf"/>
</dbReference>
<evidence type="ECO:0000259" key="9">
    <source>
        <dbReference type="Pfam" id="PF00626"/>
    </source>
</evidence>
<gene>
    <name evidence="14" type="ORF">LANO_0B04742G</name>
</gene>
<evidence type="ECO:0000256" key="1">
    <source>
        <dbReference type="ARBA" id="ARBA00004394"/>
    </source>
</evidence>
<dbReference type="SUPFAM" id="SSF53300">
    <property type="entry name" value="vWA-like"/>
    <property type="match status" value="1"/>
</dbReference>
<evidence type="ECO:0000256" key="3">
    <source>
        <dbReference type="ARBA" id="ARBA00008334"/>
    </source>
</evidence>
<proteinExistence type="inferred from homology"/>
<sequence>MQGIDHSLSNLSLDQLQTAPVTKKGRRPNRAYHTFDTSHHGSPNSNAGRADVQSVDPYMKSSVSQLSNSNLATPTPAASGQFSVRDSPTLVTSHYVPKQRLDSQESFITRTFVTSQDSVPPCATTPFYCVDQNSSDPRKIGLTMYNIPKNEQIRSAVKLPVGAVIQPFAKSSPNDDVPQVSTAISGGPLRCRRCKAYVNPSFSFTFDSRAVCNFCKVSTQLDENYCAPLNPNGVRSDLYERPELMKGTVDFLVPEVYNSTPGKDNVPLHYVFLIDISTISNENRSSLAMVEGVRTCIEHISAKQPKCKIAIMAFDKQLRFFNLRKELNQAQEYIITDLQDVFLPLYNGLFVRPEDSMHVIQDTLSKITAYIEDSKFSHRFEACYGSALQAAKLAIDTVTEGQGGKILASLSTKPAHGIGNLRLRNEDALKKTLKCENNTYIKLGEDLLKSNVSLDLFCTGSAFMDLVSVAQPVKATSGFLKYYPNFQLERDEFSFVNDILHSVANTVGYNAQLKVRCSSGLSIFNYYSESVDNTDREPKIPVLHGDTTLNVLFKFDGQLASSADVHFQCAVLYTDLNGVRKVRILNAAAAASEDIHEVFKFVNQDAVVSIMVHDMLTTLADCDFTQKRNTIDQKVVDILTQYRGLVSGSSSSQLVLPESLKTLAAYMLSFEKSELMKNNNKSANGNSRVYDLFQWHTSHLPQMLYKLYPQILPLHELLQETDFTFYDENEILLQATASETMSVRTARRELIDGGCYLIFDGTTAFLWFNENTNSNLLEDLLNADVSTKHHEINLFGNTLPILDTIINVKARNVLQNWRQIVGRSYVPLISLRPHVDGYYAHTMASLLCEDKSIEMIENFDNYLVSLHKRIQEKLKKDDFTKPPHAKDHDNLSQKFIQF</sequence>
<dbReference type="Gene3D" id="2.30.30.380">
    <property type="entry name" value="Zn-finger domain of Sec23/24"/>
    <property type="match status" value="1"/>
</dbReference>
<dbReference type="SUPFAM" id="SSF81811">
    <property type="entry name" value="Helical domain of Sec23/24"/>
    <property type="match status" value="1"/>
</dbReference>
<dbReference type="AlphaFoldDB" id="A0A1G4IYG6"/>
<dbReference type="Pfam" id="PF08033">
    <property type="entry name" value="Sec23_BS"/>
    <property type="match status" value="1"/>
</dbReference>
<keyword evidence="4" id="KW-0813">Transport</keyword>
<dbReference type="GO" id="GO:0000149">
    <property type="term" value="F:SNARE binding"/>
    <property type="evidence" value="ECO:0007669"/>
    <property type="project" value="TreeGrafter"/>
</dbReference>
<dbReference type="InterPro" id="IPR006896">
    <property type="entry name" value="Sec23/24_trunk_dom"/>
</dbReference>
<name>A0A1G4IYG6_9SACH</name>
<dbReference type="GO" id="GO:0070971">
    <property type="term" value="C:endoplasmic reticulum exit site"/>
    <property type="evidence" value="ECO:0007669"/>
    <property type="project" value="TreeGrafter"/>
</dbReference>
<dbReference type="InterPro" id="IPR012990">
    <property type="entry name" value="Beta-sandwich_Sec23_24"/>
</dbReference>
<dbReference type="Proteomes" id="UP000189911">
    <property type="component" value="Chromosome B"/>
</dbReference>
<evidence type="ECO:0000313" key="14">
    <source>
        <dbReference type="EMBL" id="SCU81978.1"/>
    </source>
</evidence>
<evidence type="ECO:0000259" key="13">
    <source>
        <dbReference type="Pfam" id="PF08033"/>
    </source>
</evidence>
<dbReference type="InterPro" id="IPR036465">
    <property type="entry name" value="vWFA_dom_sf"/>
</dbReference>
<evidence type="ECO:0000259" key="12">
    <source>
        <dbReference type="Pfam" id="PF04815"/>
    </source>
</evidence>
<dbReference type="GO" id="GO:0090110">
    <property type="term" value="P:COPII-coated vesicle cargo loading"/>
    <property type="evidence" value="ECO:0007669"/>
    <property type="project" value="TreeGrafter"/>
</dbReference>
<dbReference type="Pfam" id="PF00626">
    <property type="entry name" value="Gelsolin"/>
    <property type="match status" value="1"/>
</dbReference>
<dbReference type="GO" id="GO:0000139">
    <property type="term" value="C:Golgi membrane"/>
    <property type="evidence" value="ECO:0007669"/>
    <property type="project" value="UniProtKB-SubCell"/>
</dbReference>
<keyword evidence="7" id="KW-0333">Golgi apparatus</keyword>